<gene>
    <name evidence="1" type="ORF">WMY93_033096</name>
</gene>
<name>A0AAW0MM73_9GOBI</name>
<dbReference type="AlphaFoldDB" id="A0AAW0MM73"/>
<sequence>MSRPLPDQKTVPCCGHIVSSLQNGDLSLTHICSDARGGSAEGGEPGEVLLASQRERERERRSSLQSALLFHRPALSELHCGRVQSQSRFLPFPERDEDLTMHKDRSVHKRLFRALKMEQYDIM</sequence>
<accession>A0AAW0MM73</accession>
<keyword evidence="2" id="KW-1185">Reference proteome</keyword>
<reference evidence="2" key="1">
    <citation type="submission" date="2024-04" db="EMBL/GenBank/DDBJ databases">
        <title>Salinicola lusitanus LLJ914,a marine bacterium isolated from the Okinawa Trough.</title>
        <authorList>
            <person name="Li J."/>
        </authorList>
    </citation>
    <scope>NUCLEOTIDE SEQUENCE [LARGE SCALE GENOMIC DNA]</scope>
</reference>
<proteinExistence type="predicted"/>
<dbReference type="EMBL" id="JBBPFD010000124">
    <property type="protein sequence ID" value="KAK7880231.1"/>
    <property type="molecule type" value="Genomic_DNA"/>
</dbReference>
<organism evidence="1 2">
    <name type="scientific">Mugilogobius chulae</name>
    <name type="common">yellowstripe goby</name>
    <dbReference type="NCBI Taxonomy" id="88201"/>
    <lineage>
        <taxon>Eukaryota</taxon>
        <taxon>Metazoa</taxon>
        <taxon>Chordata</taxon>
        <taxon>Craniata</taxon>
        <taxon>Vertebrata</taxon>
        <taxon>Euteleostomi</taxon>
        <taxon>Actinopterygii</taxon>
        <taxon>Neopterygii</taxon>
        <taxon>Teleostei</taxon>
        <taxon>Neoteleostei</taxon>
        <taxon>Acanthomorphata</taxon>
        <taxon>Gobiaria</taxon>
        <taxon>Gobiiformes</taxon>
        <taxon>Gobioidei</taxon>
        <taxon>Gobiidae</taxon>
        <taxon>Gobionellinae</taxon>
        <taxon>Mugilogobius</taxon>
    </lineage>
</organism>
<evidence type="ECO:0000313" key="2">
    <source>
        <dbReference type="Proteomes" id="UP001460270"/>
    </source>
</evidence>
<comment type="caution">
    <text evidence="1">The sequence shown here is derived from an EMBL/GenBank/DDBJ whole genome shotgun (WGS) entry which is preliminary data.</text>
</comment>
<evidence type="ECO:0000313" key="1">
    <source>
        <dbReference type="EMBL" id="KAK7880231.1"/>
    </source>
</evidence>
<dbReference type="Proteomes" id="UP001460270">
    <property type="component" value="Unassembled WGS sequence"/>
</dbReference>
<protein>
    <submittedName>
        <fullName evidence="1">Uncharacterized protein</fullName>
    </submittedName>
</protein>